<proteinExistence type="predicted"/>
<evidence type="ECO:0000256" key="1">
    <source>
        <dbReference type="SAM" id="SignalP"/>
    </source>
</evidence>
<dbReference type="EMBL" id="JAUHJS010000002">
    <property type="protein sequence ID" value="MDN4164546.1"/>
    <property type="molecule type" value="Genomic_DNA"/>
</dbReference>
<dbReference type="RefSeq" id="WP_320003075.1">
    <property type="nucleotide sequence ID" value="NZ_JAUHJS010000002.1"/>
</dbReference>
<dbReference type="Proteomes" id="UP001168552">
    <property type="component" value="Unassembled WGS sequence"/>
</dbReference>
<feature type="chain" id="PRO_5047492659" evidence="1">
    <location>
        <begin position="20"/>
        <end position="244"/>
    </location>
</feature>
<keyword evidence="1" id="KW-0732">Signal</keyword>
<keyword evidence="3" id="KW-1185">Reference proteome</keyword>
<evidence type="ECO:0000313" key="3">
    <source>
        <dbReference type="Proteomes" id="UP001168552"/>
    </source>
</evidence>
<evidence type="ECO:0000313" key="2">
    <source>
        <dbReference type="EMBL" id="MDN4164546.1"/>
    </source>
</evidence>
<reference evidence="2" key="1">
    <citation type="submission" date="2023-06" db="EMBL/GenBank/DDBJ databases">
        <title>Cytophagales bacterium Strain LB-30, isolated from soil.</title>
        <authorList>
            <person name="Liu B."/>
        </authorList>
    </citation>
    <scope>NUCLEOTIDE SEQUENCE</scope>
    <source>
        <strain evidence="2">LB-30</strain>
    </source>
</reference>
<sequence>MKHLIVLLLGLTLSLSSYAQLSTYQFDGQKVMRLALFYGSLTNEWSGKIEDESHSTVVFDWSRTRSTFGWGKYQASHRFKILGDVISSLYTGGILHKTPPGTPYLSSFLGWHNFALSALYTKHAQVSLGLHAGDYLYGIHGLHPDRDSDQNTSGTRYYYGGFGPAWMADVALGKSGFFIHYEGSYAFTVGEEPLAVAPDVKPRILNQMFELRFRKLFFNVEVVYGLNDWGNRIKRQQFGIGVQI</sequence>
<organism evidence="2 3">
    <name type="scientific">Shiella aurantiaca</name>
    <dbReference type="NCBI Taxonomy" id="3058365"/>
    <lineage>
        <taxon>Bacteria</taxon>
        <taxon>Pseudomonadati</taxon>
        <taxon>Bacteroidota</taxon>
        <taxon>Cytophagia</taxon>
        <taxon>Cytophagales</taxon>
        <taxon>Shiellaceae</taxon>
        <taxon>Shiella</taxon>
    </lineage>
</organism>
<protein>
    <submittedName>
        <fullName evidence="2">Uncharacterized protein</fullName>
    </submittedName>
</protein>
<name>A0ABT8F2T2_9BACT</name>
<gene>
    <name evidence="2" type="ORF">QWY31_03480</name>
</gene>
<accession>A0ABT8F2T2</accession>
<comment type="caution">
    <text evidence="2">The sequence shown here is derived from an EMBL/GenBank/DDBJ whole genome shotgun (WGS) entry which is preliminary data.</text>
</comment>
<feature type="signal peptide" evidence="1">
    <location>
        <begin position="1"/>
        <end position="19"/>
    </location>
</feature>